<dbReference type="GO" id="GO:0006351">
    <property type="term" value="P:DNA-templated transcription"/>
    <property type="evidence" value="ECO:0007669"/>
    <property type="project" value="InterPro"/>
</dbReference>
<accession>A0A2P2N063</accession>
<evidence type="ECO:0000313" key="2">
    <source>
        <dbReference type="EMBL" id="MBX35851.1"/>
    </source>
</evidence>
<evidence type="ECO:0000259" key="1">
    <source>
        <dbReference type="PROSITE" id="PS51806"/>
    </source>
</evidence>
<dbReference type="PROSITE" id="PS51806">
    <property type="entry name" value="DOG1"/>
    <property type="match status" value="1"/>
</dbReference>
<dbReference type="AlphaFoldDB" id="A0A2P2N063"/>
<sequence length="106" mass="12046">MVPSFMDRMKRTQAKFVGRVVEDWVNRGGNKEIIDVGEAMKVEMEELVGVFVDANRLRSSIISDIVGALDAYQGALFLEGLAQFLVGFQDPHLLRKFEKCKIQIRE</sequence>
<dbReference type="PANTHER" id="PTHR46354">
    <property type="entry name" value="DOG1 DOMAIN-CONTAINING PROTEIN"/>
    <property type="match status" value="1"/>
</dbReference>
<dbReference type="GO" id="GO:0043565">
    <property type="term" value="F:sequence-specific DNA binding"/>
    <property type="evidence" value="ECO:0007669"/>
    <property type="project" value="InterPro"/>
</dbReference>
<feature type="domain" description="DOG1" evidence="1">
    <location>
        <begin position="1"/>
        <end position="98"/>
    </location>
</feature>
<dbReference type="EMBL" id="GGEC01055367">
    <property type="protein sequence ID" value="MBX35851.1"/>
    <property type="molecule type" value="Transcribed_RNA"/>
</dbReference>
<proteinExistence type="predicted"/>
<dbReference type="InterPro" id="IPR025422">
    <property type="entry name" value="TGA_domain"/>
</dbReference>
<protein>
    <recommendedName>
        <fullName evidence="1">DOG1 domain-containing protein</fullName>
    </recommendedName>
</protein>
<name>A0A2P2N063_RHIMU</name>
<organism evidence="2">
    <name type="scientific">Rhizophora mucronata</name>
    <name type="common">Asiatic mangrove</name>
    <dbReference type="NCBI Taxonomy" id="61149"/>
    <lineage>
        <taxon>Eukaryota</taxon>
        <taxon>Viridiplantae</taxon>
        <taxon>Streptophyta</taxon>
        <taxon>Embryophyta</taxon>
        <taxon>Tracheophyta</taxon>
        <taxon>Spermatophyta</taxon>
        <taxon>Magnoliopsida</taxon>
        <taxon>eudicotyledons</taxon>
        <taxon>Gunneridae</taxon>
        <taxon>Pentapetalae</taxon>
        <taxon>rosids</taxon>
        <taxon>fabids</taxon>
        <taxon>Malpighiales</taxon>
        <taxon>Rhizophoraceae</taxon>
        <taxon>Rhizophora</taxon>
    </lineage>
</organism>
<dbReference type="PANTHER" id="PTHR46354:SF9">
    <property type="entry name" value="PROTEIN INAPERTURATE POLLEN1"/>
    <property type="match status" value="1"/>
</dbReference>
<reference evidence="2" key="1">
    <citation type="submission" date="2018-02" db="EMBL/GenBank/DDBJ databases">
        <title>Rhizophora mucronata_Transcriptome.</title>
        <authorList>
            <person name="Meera S.P."/>
            <person name="Sreeshan A."/>
            <person name="Augustine A."/>
        </authorList>
    </citation>
    <scope>NUCLEOTIDE SEQUENCE</scope>
    <source>
        <tissue evidence="2">Leaf</tissue>
    </source>
</reference>
<dbReference type="InterPro" id="IPR051886">
    <property type="entry name" value="Seed_Dev/Stress_Resp_Reg"/>
</dbReference>